<dbReference type="InterPro" id="IPR013222">
    <property type="entry name" value="Glyco_hyd_98_carb-bd"/>
</dbReference>
<feature type="domain" description="Glycosyl hydrolase family 98 putative carbohydrate-binding module" evidence="2">
    <location>
        <begin position="283"/>
        <end position="418"/>
    </location>
</feature>
<evidence type="ECO:0000259" key="2">
    <source>
        <dbReference type="SMART" id="SM00776"/>
    </source>
</evidence>
<dbReference type="Proteomes" id="UP000318478">
    <property type="component" value="Unassembled WGS sequence"/>
</dbReference>
<dbReference type="AlphaFoldDB" id="A0A5C5YLV1"/>
<dbReference type="InterPro" id="IPR038637">
    <property type="entry name" value="NPCBM_sf"/>
</dbReference>
<organism evidence="3 4">
    <name type="scientific">Posidoniimonas polymericola</name>
    <dbReference type="NCBI Taxonomy" id="2528002"/>
    <lineage>
        <taxon>Bacteria</taxon>
        <taxon>Pseudomonadati</taxon>
        <taxon>Planctomycetota</taxon>
        <taxon>Planctomycetia</taxon>
        <taxon>Pirellulales</taxon>
        <taxon>Lacipirellulaceae</taxon>
        <taxon>Posidoniimonas</taxon>
    </lineage>
</organism>
<keyword evidence="1" id="KW-0732">Signal</keyword>
<name>A0A5C5YLV1_9BACT</name>
<proteinExistence type="predicted"/>
<dbReference type="Gene3D" id="2.60.120.1060">
    <property type="entry name" value="NPCBM/NEW2 domain"/>
    <property type="match status" value="1"/>
</dbReference>
<feature type="chain" id="PRO_5022894082" evidence="1">
    <location>
        <begin position="25"/>
        <end position="418"/>
    </location>
</feature>
<comment type="caution">
    <text evidence="3">The sequence shown here is derived from an EMBL/GenBank/DDBJ whole genome shotgun (WGS) entry which is preliminary data.</text>
</comment>
<sequence length="418" mass="44423" precursor="true">MSGKPWATRLCGAVLCAMVSPLLAEDAAVLTLNGEEFVGAVDAITPDTVRIVTSEGPVEVATGSIHWLRLQGRAASMADEGLGRIELVSGSVLPATSLAVADGRFQAELAPPLSLGPTRRIEASFEQLASFVFHLATPELADQWRRIRQTEATADLIVVKRRDGQTLDFVEGIITAVSDAAVTIELDGEPVQVKRERVYGGVLFRPAAASVPDRLRVLFGGAELHGESARLVDGERLEVSLPIGETVTLPLAEVRALDYSRGGVQSLSDQQPIVDEWRPYFAPPGDVALLKEWGGARGDQAYDGGPLTIRGEDGRIVRFARGLAIRSHGEVSYAAPAGFNWLRATVGLDPAPRVRANIVLQVSVDGQEVLTRAITTGDAPYELEVPIAGAGAVTLEVDFGEGGDAGDNLHLGNARFTK</sequence>
<accession>A0A5C5YLV1</accession>
<evidence type="ECO:0000313" key="3">
    <source>
        <dbReference type="EMBL" id="TWT75826.1"/>
    </source>
</evidence>
<dbReference type="EMBL" id="SJPO01000006">
    <property type="protein sequence ID" value="TWT75826.1"/>
    <property type="molecule type" value="Genomic_DNA"/>
</dbReference>
<gene>
    <name evidence="3" type="ORF">Pla123a_26080</name>
</gene>
<keyword evidence="4" id="KW-1185">Reference proteome</keyword>
<dbReference type="Pfam" id="PF08305">
    <property type="entry name" value="NPCBM"/>
    <property type="match status" value="1"/>
</dbReference>
<feature type="signal peptide" evidence="1">
    <location>
        <begin position="1"/>
        <end position="24"/>
    </location>
</feature>
<evidence type="ECO:0000313" key="4">
    <source>
        <dbReference type="Proteomes" id="UP000318478"/>
    </source>
</evidence>
<evidence type="ECO:0000256" key="1">
    <source>
        <dbReference type="SAM" id="SignalP"/>
    </source>
</evidence>
<dbReference type="InterPro" id="IPR008979">
    <property type="entry name" value="Galactose-bd-like_sf"/>
</dbReference>
<dbReference type="RefSeq" id="WP_146587560.1">
    <property type="nucleotide sequence ID" value="NZ_SJPO01000006.1"/>
</dbReference>
<reference evidence="3 4" key="1">
    <citation type="submission" date="2019-02" db="EMBL/GenBank/DDBJ databases">
        <title>Deep-cultivation of Planctomycetes and their phenomic and genomic characterization uncovers novel biology.</title>
        <authorList>
            <person name="Wiegand S."/>
            <person name="Jogler M."/>
            <person name="Boedeker C."/>
            <person name="Pinto D."/>
            <person name="Vollmers J."/>
            <person name="Rivas-Marin E."/>
            <person name="Kohn T."/>
            <person name="Peeters S.H."/>
            <person name="Heuer A."/>
            <person name="Rast P."/>
            <person name="Oberbeckmann S."/>
            <person name="Bunk B."/>
            <person name="Jeske O."/>
            <person name="Meyerdierks A."/>
            <person name="Storesund J.E."/>
            <person name="Kallscheuer N."/>
            <person name="Luecker S."/>
            <person name="Lage O.M."/>
            <person name="Pohl T."/>
            <person name="Merkel B.J."/>
            <person name="Hornburger P."/>
            <person name="Mueller R.-W."/>
            <person name="Bruemmer F."/>
            <person name="Labrenz M."/>
            <person name="Spormann A.M."/>
            <person name="Op Den Camp H."/>
            <person name="Overmann J."/>
            <person name="Amann R."/>
            <person name="Jetten M.S.M."/>
            <person name="Mascher T."/>
            <person name="Medema M.H."/>
            <person name="Devos D.P."/>
            <person name="Kaster A.-K."/>
            <person name="Ovreas L."/>
            <person name="Rohde M."/>
            <person name="Galperin M.Y."/>
            <person name="Jogler C."/>
        </authorList>
    </citation>
    <scope>NUCLEOTIDE SEQUENCE [LARGE SCALE GENOMIC DNA]</scope>
    <source>
        <strain evidence="3 4">Pla123a</strain>
    </source>
</reference>
<dbReference type="SMART" id="SM00776">
    <property type="entry name" value="NPCBM"/>
    <property type="match status" value="1"/>
</dbReference>
<protein>
    <submittedName>
        <fullName evidence="3">NPCBM/NEW2 domain protein</fullName>
    </submittedName>
</protein>
<dbReference type="OrthoDB" id="272011at2"/>
<dbReference type="SUPFAM" id="SSF49785">
    <property type="entry name" value="Galactose-binding domain-like"/>
    <property type="match status" value="1"/>
</dbReference>